<dbReference type="PANTHER" id="PTHR35936:SF25">
    <property type="entry name" value="ABC TRANSPORTER SUBSTRATE-BINDING PROTEIN"/>
    <property type="match status" value="1"/>
</dbReference>
<dbReference type="InterPro" id="IPR005119">
    <property type="entry name" value="LysR_subst-bd"/>
</dbReference>
<feature type="chain" id="PRO_5046842105" evidence="2">
    <location>
        <begin position="21"/>
        <end position="261"/>
    </location>
</feature>
<sequence length="261" mass="29892">MERPLRAVFRVLLVTMSLLAALPLAAEQRVAVGAYHFPPYVIKPESASPGGLLPELLAALNGLQSEYRFELVPTSVTRRYRDLESGRFDLILFESPSWGWQDTEHDALDLRVEDAEVYVARAEPGRDQRYFEQLKGKRLALYSGYHYGFADFNADQQFLVEEFDAVLTYSHDSNLIMLLRGRADIAVITRSYLQLYQDRHPERRSALLVSERVDQVYQHHALFRRQGPLGSESFAALLQVLDEQGQLEPLLGRYHLMVPEP</sequence>
<dbReference type="EMBL" id="CP137892">
    <property type="protein sequence ID" value="WPC03598.1"/>
    <property type="molecule type" value="Genomic_DNA"/>
</dbReference>
<dbReference type="RefSeq" id="WP_318642100.1">
    <property type="nucleotide sequence ID" value="NZ_CP137892.1"/>
</dbReference>
<dbReference type="Pfam" id="PF03466">
    <property type="entry name" value="LysR_substrate"/>
    <property type="match status" value="1"/>
</dbReference>
<proteinExistence type="inferred from homology"/>
<organism evidence="4 5">
    <name type="scientific">Pseudomonas benzenivorans</name>
    <dbReference type="NCBI Taxonomy" id="556533"/>
    <lineage>
        <taxon>Bacteria</taxon>
        <taxon>Pseudomonadati</taxon>
        <taxon>Pseudomonadota</taxon>
        <taxon>Gammaproteobacteria</taxon>
        <taxon>Pseudomonadales</taxon>
        <taxon>Pseudomonadaceae</taxon>
        <taxon>Pseudomonas</taxon>
    </lineage>
</organism>
<evidence type="ECO:0000256" key="1">
    <source>
        <dbReference type="ARBA" id="ARBA00010333"/>
    </source>
</evidence>
<dbReference type="PANTHER" id="PTHR35936">
    <property type="entry name" value="MEMBRANE-BOUND LYTIC MUREIN TRANSGLYCOSYLASE F"/>
    <property type="match status" value="1"/>
</dbReference>
<keyword evidence="5" id="KW-1185">Reference proteome</keyword>
<evidence type="ECO:0000256" key="2">
    <source>
        <dbReference type="SAM" id="SignalP"/>
    </source>
</evidence>
<dbReference type="SUPFAM" id="SSF53850">
    <property type="entry name" value="Periplasmic binding protein-like II"/>
    <property type="match status" value="1"/>
</dbReference>
<dbReference type="Gene3D" id="3.40.190.10">
    <property type="entry name" value="Periplasmic binding protein-like II"/>
    <property type="match status" value="2"/>
</dbReference>
<feature type="domain" description="LysR substrate-binding" evidence="3">
    <location>
        <begin position="50"/>
        <end position="244"/>
    </location>
</feature>
<feature type="signal peptide" evidence="2">
    <location>
        <begin position="1"/>
        <end position="20"/>
    </location>
</feature>
<name>A0ABZ0PR05_9PSED</name>
<reference evidence="4 5" key="1">
    <citation type="submission" date="2023-11" db="EMBL/GenBank/DDBJ databases">
        <title>Complete genome of Pseudomonas benzenivorans BA3361.</title>
        <authorList>
            <person name="Shin S.Y."/>
            <person name="Song J."/>
            <person name="Kang H."/>
        </authorList>
    </citation>
    <scope>NUCLEOTIDE SEQUENCE [LARGE SCALE GENOMIC DNA]</scope>
    <source>
        <strain evidence="4 5">HNIBRBA3361</strain>
    </source>
</reference>
<comment type="similarity">
    <text evidence="1">Belongs to the bacterial solute-binding protein 3 family.</text>
</comment>
<protein>
    <submittedName>
        <fullName evidence="4">Transporter substrate-binding domain-containing protein</fullName>
    </submittedName>
</protein>
<evidence type="ECO:0000259" key="3">
    <source>
        <dbReference type="Pfam" id="PF03466"/>
    </source>
</evidence>
<keyword evidence="2" id="KW-0732">Signal</keyword>
<dbReference type="Proteomes" id="UP001305928">
    <property type="component" value="Chromosome"/>
</dbReference>
<gene>
    <name evidence="4" type="ORF">SBP02_12490</name>
</gene>
<evidence type="ECO:0000313" key="5">
    <source>
        <dbReference type="Proteomes" id="UP001305928"/>
    </source>
</evidence>
<accession>A0ABZ0PR05</accession>
<evidence type="ECO:0000313" key="4">
    <source>
        <dbReference type="EMBL" id="WPC03598.1"/>
    </source>
</evidence>